<sequence length="74" mass="8337">MGILPLTITKQSKWSRRHANFASSWAHQRKEDSISIHSTSDYGENLFQGSGKNWKPGDAVAAWAAEKVCYAYNH</sequence>
<keyword evidence="2" id="KW-1185">Reference proteome</keyword>
<dbReference type="Proteomes" id="UP001314170">
    <property type="component" value="Unassembled WGS sequence"/>
</dbReference>
<protein>
    <recommendedName>
        <fullName evidence="3">SCP domain-containing protein</fullName>
    </recommendedName>
</protein>
<dbReference type="AlphaFoldDB" id="A0AAV1RJ12"/>
<evidence type="ECO:0000313" key="1">
    <source>
        <dbReference type="EMBL" id="CAK7336401.1"/>
    </source>
</evidence>
<accession>A0AAV1RJ12</accession>
<proteinExistence type="predicted"/>
<dbReference type="EMBL" id="CAWUPB010000994">
    <property type="protein sequence ID" value="CAK7336401.1"/>
    <property type="molecule type" value="Genomic_DNA"/>
</dbReference>
<reference evidence="1 2" key="1">
    <citation type="submission" date="2024-01" db="EMBL/GenBank/DDBJ databases">
        <authorList>
            <person name="Waweru B."/>
        </authorList>
    </citation>
    <scope>NUCLEOTIDE SEQUENCE [LARGE SCALE GENOMIC DNA]</scope>
</reference>
<evidence type="ECO:0000313" key="2">
    <source>
        <dbReference type="Proteomes" id="UP001314170"/>
    </source>
</evidence>
<dbReference type="Gene3D" id="3.40.33.10">
    <property type="entry name" value="CAP"/>
    <property type="match status" value="1"/>
</dbReference>
<gene>
    <name evidence="1" type="ORF">DCAF_LOCUS11409</name>
</gene>
<comment type="caution">
    <text evidence="1">The sequence shown here is derived from an EMBL/GenBank/DDBJ whole genome shotgun (WGS) entry which is preliminary data.</text>
</comment>
<dbReference type="SUPFAM" id="SSF55797">
    <property type="entry name" value="PR-1-like"/>
    <property type="match status" value="1"/>
</dbReference>
<organism evidence="1 2">
    <name type="scientific">Dovyalis caffra</name>
    <dbReference type="NCBI Taxonomy" id="77055"/>
    <lineage>
        <taxon>Eukaryota</taxon>
        <taxon>Viridiplantae</taxon>
        <taxon>Streptophyta</taxon>
        <taxon>Embryophyta</taxon>
        <taxon>Tracheophyta</taxon>
        <taxon>Spermatophyta</taxon>
        <taxon>Magnoliopsida</taxon>
        <taxon>eudicotyledons</taxon>
        <taxon>Gunneridae</taxon>
        <taxon>Pentapetalae</taxon>
        <taxon>rosids</taxon>
        <taxon>fabids</taxon>
        <taxon>Malpighiales</taxon>
        <taxon>Salicaceae</taxon>
        <taxon>Flacourtieae</taxon>
        <taxon>Dovyalis</taxon>
    </lineage>
</organism>
<evidence type="ECO:0008006" key="3">
    <source>
        <dbReference type="Google" id="ProtNLM"/>
    </source>
</evidence>
<dbReference type="InterPro" id="IPR035940">
    <property type="entry name" value="CAP_sf"/>
</dbReference>
<name>A0AAV1RJ12_9ROSI</name>